<organism evidence="22 23">
    <name type="scientific">Coccomyxa subellipsoidea (strain C-169)</name>
    <name type="common">Green microalga</name>
    <dbReference type="NCBI Taxonomy" id="574566"/>
    <lineage>
        <taxon>Eukaryota</taxon>
        <taxon>Viridiplantae</taxon>
        <taxon>Chlorophyta</taxon>
        <taxon>core chlorophytes</taxon>
        <taxon>Trebouxiophyceae</taxon>
        <taxon>Trebouxiophyceae incertae sedis</taxon>
        <taxon>Coccomyxaceae</taxon>
        <taxon>Coccomyxa</taxon>
        <taxon>Coccomyxa subellipsoidea</taxon>
    </lineage>
</organism>
<dbReference type="EC" id="3.2.1.-" evidence="21"/>
<comment type="pathway">
    <text evidence="3">Protein modification; protein glycosylation.</text>
</comment>
<dbReference type="Proteomes" id="UP000007264">
    <property type="component" value="Unassembled WGS sequence"/>
</dbReference>
<feature type="active site" evidence="18">
    <location>
        <position position="342"/>
    </location>
</feature>
<dbReference type="InterPro" id="IPR012341">
    <property type="entry name" value="6hp_glycosidase-like_sf"/>
</dbReference>
<evidence type="ECO:0000256" key="11">
    <source>
        <dbReference type="ARBA" id="ARBA00023034"/>
    </source>
</evidence>
<evidence type="ECO:0000256" key="8">
    <source>
        <dbReference type="ARBA" id="ARBA00022837"/>
    </source>
</evidence>
<gene>
    <name evidence="22" type="ORF">COCSUDRAFT_37668</name>
</gene>
<feature type="active site" description="Proton donor" evidence="18">
    <location>
        <position position="75"/>
    </location>
</feature>
<feature type="active site" description="Proton donor" evidence="18">
    <location>
        <position position="321"/>
    </location>
</feature>
<evidence type="ECO:0000256" key="6">
    <source>
        <dbReference type="ARBA" id="ARBA00022723"/>
    </source>
</evidence>
<evidence type="ECO:0000313" key="22">
    <source>
        <dbReference type="EMBL" id="EIE20872.1"/>
    </source>
</evidence>
<dbReference type="GO" id="GO:0005509">
    <property type="term" value="F:calcium ion binding"/>
    <property type="evidence" value="ECO:0007669"/>
    <property type="project" value="InterPro"/>
</dbReference>
<evidence type="ECO:0000256" key="4">
    <source>
        <dbReference type="ARBA" id="ARBA00007658"/>
    </source>
</evidence>
<dbReference type="PRINTS" id="PR00747">
    <property type="entry name" value="GLYHDRLASE47"/>
</dbReference>
<comment type="catalytic activity">
    <reaction evidence="17">
        <text>N(4)-(alpha-D-Man-(1-&gt;2)-alpha-D-Man-(1-&gt;2)-alpha-D-Man-(1-&gt;3)-[alpha-D-Man-(1-&gt;2)-alpha-D-Man-(1-&gt;3)-[alpha-D-Man-(1-&gt;2)-alpha-D-Man-(1-&gt;6)]-alpha-D-Man-(1-&gt;6)]-beta-D-Man-(1-&gt;4)-beta-D-GlcNAc-(1-&gt;4)-beta-D-GlcNAc)-L-asparaginyl-[protein] (N-glucan mannose isomer 9A1,2,3B1,2,3) + 4 H2O = N(4)-(alpha-D-Man-(1-&gt;3)-[alpha-D-Man-(1-&gt;3)-[alpha-D-Man-(1-&gt;6)]-alpha-D-Man-(1-&gt;6)]-beta-D-Man-(1-&gt;4)-beta-D-GlcNAc-(1-&gt;4)-beta-D-GlcNAc)-L-asparaginyl-[protein] (N-glucan mannose isomer 5A1,2) + 4 beta-D-mannose</text>
        <dbReference type="Rhea" id="RHEA:56008"/>
        <dbReference type="Rhea" id="RHEA-COMP:14356"/>
        <dbReference type="Rhea" id="RHEA-COMP:14367"/>
        <dbReference type="ChEBI" id="CHEBI:15377"/>
        <dbReference type="ChEBI" id="CHEBI:28563"/>
        <dbReference type="ChEBI" id="CHEBI:59087"/>
        <dbReference type="ChEBI" id="CHEBI:139493"/>
        <dbReference type="EC" id="3.2.1.113"/>
    </reaction>
</comment>
<dbReference type="GO" id="GO:0000139">
    <property type="term" value="C:Golgi membrane"/>
    <property type="evidence" value="ECO:0007669"/>
    <property type="project" value="UniProtKB-SubCell"/>
</dbReference>
<keyword evidence="13 20" id="KW-1015">Disulfide bond</keyword>
<evidence type="ECO:0000256" key="19">
    <source>
        <dbReference type="PIRSR" id="PIRSR601382-2"/>
    </source>
</evidence>
<accession>I0YR53</accession>
<dbReference type="InterPro" id="IPR001382">
    <property type="entry name" value="Glyco_hydro_47"/>
</dbReference>
<evidence type="ECO:0000256" key="10">
    <source>
        <dbReference type="ARBA" id="ARBA00022989"/>
    </source>
</evidence>
<dbReference type="GO" id="GO:0005975">
    <property type="term" value="P:carbohydrate metabolic process"/>
    <property type="evidence" value="ECO:0007669"/>
    <property type="project" value="InterPro"/>
</dbReference>
<comment type="subcellular location">
    <subcellularLocation>
        <location evidence="2">Golgi apparatus membrane</location>
        <topology evidence="2">Single-pass type II membrane protein</topology>
    </subcellularLocation>
</comment>
<keyword evidence="9" id="KW-0735">Signal-anchor</keyword>
<evidence type="ECO:0000256" key="12">
    <source>
        <dbReference type="ARBA" id="ARBA00023136"/>
    </source>
</evidence>
<comment type="similarity">
    <text evidence="4 21">Belongs to the glycosyl hydrolase 47 family.</text>
</comment>
<comment type="catalytic activity">
    <reaction evidence="16">
        <text>N(4)-(alpha-D-Man-(1-&gt;2)-alpha-D-Man-(1-&gt;2)-alpha-D-Man-(1-&gt;3)-[alpha-D-Man-(1-&gt;3)-[alpha-D-Man-(1-&gt;2)-alpha-D-Man-(1-&gt;6)]-alpha-D-Man-(1-&gt;6)]-beta-D-Man-(1-&gt;4)-beta-D-GlcNAc-(1-&gt;4)-beta-D-GlcNAc)-L-asparaginyl-[protein] (N-glucan mannose isomer 8A1,2,3B1,3) + 3 H2O = N(4)-(alpha-D-Man-(1-&gt;3)-[alpha-D-Man-(1-&gt;3)-[alpha-D-Man-(1-&gt;6)]-alpha-D-Man-(1-&gt;6)]-beta-D-Man-(1-&gt;4)-beta-D-GlcNAc-(1-&gt;4)-beta-D-GlcNAc)-L-asparaginyl-[protein] (N-glucan mannose isomer 5A1,2) + 3 beta-D-mannose</text>
        <dbReference type="Rhea" id="RHEA:56028"/>
        <dbReference type="Rhea" id="RHEA-COMP:14358"/>
        <dbReference type="Rhea" id="RHEA-COMP:14367"/>
        <dbReference type="ChEBI" id="CHEBI:15377"/>
        <dbReference type="ChEBI" id="CHEBI:28563"/>
        <dbReference type="ChEBI" id="CHEBI:59087"/>
        <dbReference type="ChEBI" id="CHEBI:60628"/>
        <dbReference type="EC" id="3.2.1.113"/>
    </reaction>
</comment>
<dbReference type="PANTHER" id="PTHR11742">
    <property type="entry name" value="MANNOSYL-OLIGOSACCHARIDE ALPHA-1,2-MANNOSIDASE-RELATED"/>
    <property type="match status" value="1"/>
</dbReference>
<comment type="cofactor">
    <cofactor evidence="1 19">
        <name>Ca(2+)</name>
        <dbReference type="ChEBI" id="CHEBI:29108"/>
    </cofactor>
</comment>
<evidence type="ECO:0000256" key="15">
    <source>
        <dbReference type="ARBA" id="ARBA00023295"/>
    </source>
</evidence>
<evidence type="ECO:0000256" key="17">
    <source>
        <dbReference type="ARBA" id="ARBA00048605"/>
    </source>
</evidence>
<name>I0YR53_COCSC</name>
<keyword evidence="8 19" id="KW-0106">Calcium</keyword>
<keyword evidence="5" id="KW-0812">Transmembrane</keyword>
<evidence type="ECO:0000256" key="2">
    <source>
        <dbReference type="ARBA" id="ARBA00004323"/>
    </source>
</evidence>
<evidence type="ECO:0000256" key="16">
    <source>
        <dbReference type="ARBA" id="ARBA00047669"/>
    </source>
</evidence>
<dbReference type="RefSeq" id="XP_005645416.1">
    <property type="nucleotide sequence ID" value="XM_005645359.1"/>
</dbReference>
<sequence length="456" mass="49981">MRHSWKGYVQYAWGADELLPVSRRGGTAFCNTGATLLDALGTLWIMGMRKEFGRARDWVADEMSFDLNCQTSLFELVIRAVGGLLSAYDLSGDQVFLTKAQAIADRMMPAFDTPTGIPRGTINLGTQVSQATSWAGGANGAVLSELGSVQMEFIHLSRLTGEPKYGVAADRIIKFLNATFDQASGLVPLYINLETGTASSGQVGVGALADSYYEYLLKVWVLKGRTDEMYRGMWVRAMDEVLKRLVGTSSDGLQYVGDINGGVFVQRLEHLTCFVAGNLALGVHTGAVNGTRAENYMALARNLTNTCYQMYRHMPTGLGPEQVSFQTGVMSKVTGYNILRPEVVESIFMMHRITNDSIYRDMGWTIFQAFETYSKVESGGYSGVVDVGISPPTLDDKMQSFWLAETLKYLYLLFSPSSTIPLSDWVFNTEAHPFRLGEPAARINSTAAAAAVESMS</sequence>
<evidence type="ECO:0000256" key="18">
    <source>
        <dbReference type="PIRSR" id="PIRSR601382-1"/>
    </source>
</evidence>
<evidence type="ECO:0000256" key="20">
    <source>
        <dbReference type="PIRSR" id="PIRSR601382-3"/>
    </source>
</evidence>
<keyword evidence="12" id="KW-0472">Membrane</keyword>
<dbReference type="AlphaFoldDB" id="I0YR53"/>
<evidence type="ECO:0000256" key="13">
    <source>
        <dbReference type="ARBA" id="ARBA00023157"/>
    </source>
</evidence>
<evidence type="ECO:0000256" key="14">
    <source>
        <dbReference type="ARBA" id="ARBA00023180"/>
    </source>
</evidence>
<dbReference type="SUPFAM" id="SSF48225">
    <property type="entry name" value="Seven-hairpin glycosidases"/>
    <property type="match status" value="1"/>
</dbReference>
<keyword evidence="10" id="KW-1133">Transmembrane helix</keyword>
<dbReference type="Pfam" id="PF01532">
    <property type="entry name" value="Glyco_hydro_47"/>
    <property type="match status" value="1"/>
</dbReference>
<dbReference type="GO" id="GO:0009100">
    <property type="term" value="P:glycoprotein metabolic process"/>
    <property type="evidence" value="ECO:0007669"/>
    <property type="project" value="UniProtKB-ARBA"/>
</dbReference>
<evidence type="ECO:0000256" key="3">
    <source>
        <dbReference type="ARBA" id="ARBA00004922"/>
    </source>
</evidence>
<dbReference type="InterPro" id="IPR036026">
    <property type="entry name" value="Seven-hairpin_glycosidases"/>
</dbReference>
<keyword evidence="6 19" id="KW-0479">Metal-binding</keyword>
<dbReference type="GO" id="GO:0004571">
    <property type="term" value="F:mannosyl-oligosaccharide 1,2-alpha-mannosidase activity"/>
    <property type="evidence" value="ECO:0007669"/>
    <property type="project" value="UniProtKB-EC"/>
</dbReference>
<keyword evidence="14" id="KW-0325">Glycoprotein</keyword>
<keyword evidence="11" id="KW-0333">Golgi apparatus</keyword>
<evidence type="ECO:0000313" key="23">
    <source>
        <dbReference type="Proteomes" id="UP000007264"/>
    </source>
</evidence>
<protein>
    <recommendedName>
        <fullName evidence="21">alpha-1,2-Mannosidase</fullName>
        <ecNumber evidence="21">3.2.1.-</ecNumber>
    </recommendedName>
</protein>
<dbReference type="InterPro" id="IPR050749">
    <property type="entry name" value="Glycosyl_Hydrolase_47"/>
</dbReference>
<dbReference type="KEGG" id="csl:COCSUDRAFT_37668"/>
<proteinExistence type="inferred from homology"/>
<keyword evidence="7 21" id="KW-0378">Hydrolase</keyword>
<dbReference type="GO" id="GO:0005783">
    <property type="term" value="C:endoplasmic reticulum"/>
    <property type="evidence" value="ECO:0007669"/>
    <property type="project" value="TreeGrafter"/>
</dbReference>
<feature type="disulfide bond" evidence="20">
    <location>
        <begin position="273"/>
        <end position="307"/>
    </location>
</feature>
<dbReference type="FunFam" id="1.50.10.10:FF:000017">
    <property type="entry name" value="alpha-1,2-Mannosidase"/>
    <property type="match status" value="1"/>
</dbReference>
<feature type="binding site" evidence="19">
    <location>
        <position position="429"/>
    </location>
    <ligand>
        <name>Ca(2+)</name>
        <dbReference type="ChEBI" id="CHEBI:29108"/>
    </ligand>
</feature>
<evidence type="ECO:0000256" key="21">
    <source>
        <dbReference type="RuleBase" id="RU361193"/>
    </source>
</evidence>
<evidence type="ECO:0000256" key="5">
    <source>
        <dbReference type="ARBA" id="ARBA00022692"/>
    </source>
</evidence>
<dbReference type="PANTHER" id="PTHR11742:SF6">
    <property type="entry name" value="MANNOSYL-OLIGOSACCHARIDE ALPHA-1,2-MANNOSIDASE IA-RELATED"/>
    <property type="match status" value="1"/>
</dbReference>
<evidence type="ECO:0000256" key="9">
    <source>
        <dbReference type="ARBA" id="ARBA00022968"/>
    </source>
</evidence>
<keyword evidence="23" id="KW-1185">Reference proteome</keyword>
<evidence type="ECO:0000256" key="7">
    <source>
        <dbReference type="ARBA" id="ARBA00022801"/>
    </source>
</evidence>
<feature type="active site" evidence="18">
    <location>
        <position position="210"/>
    </location>
</feature>
<dbReference type="EMBL" id="AGSI01000014">
    <property type="protein sequence ID" value="EIE20872.1"/>
    <property type="molecule type" value="Genomic_DNA"/>
</dbReference>
<comment type="caution">
    <text evidence="22">The sequence shown here is derived from an EMBL/GenBank/DDBJ whole genome shotgun (WGS) entry which is preliminary data.</text>
</comment>
<reference evidence="22 23" key="1">
    <citation type="journal article" date="2012" name="Genome Biol.">
        <title>The genome of the polar eukaryotic microalga coccomyxa subellipsoidea reveals traits of cold adaptation.</title>
        <authorList>
            <person name="Blanc G."/>
            <person name="Agarkova I."/>
            <person name="Grimwood J."/>
            <person name="Kuo A."/>
            <person name="Brueggeman A."/>
            <person name="Dunigan D."/>
            <person name="Gurnon J."/>
            <person name="Ladunga I."/>
            <person name="Lindquist E."/>
            <person name="Lucas S."/>
            <person name="Pangilinan J."/>
            <person name="Proschold T."/>
            <person name="Salamov A."/>
            <person name="Schmutz J."/>
            <person name="Weeks D."/>
            <person name="Yamada T."/>
            <person name="Claverie J.M."/>
            <person name="Grigoriev I."/>
            <person name="Van Etten J."/>
            <person name="Lomsadze A."/>
            <person name="Borodovsky M."/>
        </authorList>
    </citation>
    <scope>NUCLEOTIDE SEQUENCE [LARGE SCALE GENOMIC DNA]</scope>
    <source>
        <strain evidence="22 23">C-169</strain>
    </source>
</reference>
<dbReference type="eggNOG" id="KOG2204">
    <property type="taxonomic scope" value="Eukaryota"/>
</dbReference>
<keyword evidence="15 21" id="KW-0326">Glycosidase</keyword>
<dbReference type="OrthoDB" id="8118055at2759"/>
<dbReference type="GeneID" id="17038851"/>
<dbReference type="Gene3D" id="1.50.10.10">
    <property type="match status" value="1"/>
</dbReference>
<evidence type="ECO:0000256" key="1">
    <source>
        <dbReference type="ARBA" id="ARBA00001913"/>
    </source>
</evidence>